<dbReference type="InterPro" id="IPR000504">
    <property type="entry name" value="RRM_dom"/>
</dbReference>
<dbReference type="SMART" id="SM00360">
    <property type="entry name" value="RRM"/>
    <property type="match status" value="1"/>
</dbReference>
<dbReference type="PROSITE" id="PS50102">
    <property type="entry name" value="RRM"/>
    <property type="match status" value="1"/>
</dbReference>
<evidence type="ECO:0000256" key="4">
    <source>
        <dbReference type="ARBA" id="ARBA00023187"/>
    </source>
</evidence>
<proteinExistence type="predicted"/>
<dbReference type="OrthoDB" id="252020at2759"/>
<organism evidence="9 10">
    <name type="scientific">Ancylostoma duodenale</name>
    <dbReference type="NCBI Taxonomy" id="51022"/>
    <lineage>
        <taxon>Eukaryota</taxon>
        <taxon>Metazoa</taxon>
        <taxon>Ecdysozoa</taxon>
        <taxon>Nematoda</taxon>
        <taxon>Chromadorea</taxon>
        <taxon>Rhabditida</taxon>
        <taxon>Rhabditina</taxon>
        <taxon>Rhabditomorpha</taxon>
        <taxon>Strongyloidea</taxon>
        <taxon>Ancylostomatidae</taxon>
        <taxon>Ancylostomatinae</taxon>
        <taxon>Ancylostoma</taxon>
    </lineage>
</organism>
<evidence type="ECO:0000313" key="9">
    <source>
        <dbReference type="EMBL" id="KIH56767.1"/>
    </source>
</evidence>
<name>A0A0C2D406_9BILA</name>
<dbReference type="Pfam" id="PF00076">
    <property type="entry name" value="RRM_1"/>
    <property type="match status" value="1"/>
</dbReference>
<dbReference type="GO" id="GO:0005654">
    <property type="term" value="C:nucleoplasm"/>
    <property type="evidence" value="ECO:0007669"/>
    <property type="project" value="TreeGrafter"/>
</dbReference>
<evidence type="ECO:0000256" key="1">
    <source>
        <dbReference type="ARBA" id="ARBA00004123"/>
    </source>
</evidence>
<dbReference type="AlphaFoldDB" id="A0A0C2D406"/>
<keyword evidence="4" id="KW-0508">mRNA splicing</keyword>
<dbReference type="PANTHER" id="PTHR15481">
    <property type="entry name" value="RIBONUCLEIC ACID BINDING PROTEIN S1"/>
    <property type="match status" value="1"/>
</dbReference>
<keyword evidence="5" id="KW-0539">Nucleus</keyword>
<reference evidence="9 10" key="1">
    <citation type="submission" date="2013-12" db="EMBL/GenBank/DDBJ databases">
        <title>Draft genome of the parsitic nematode Ancylostoma duodenale.</title>
        <authorList>
            <person name="Mitreva M."/>
        </authorList>
    </citation>
    <scope>NUCLEOTIDE SEQUENCE [LARGE SCALE GENOMIC DNA]</scope>
    <source>
        <strain evidence="9 10">Zhejiang</strain>
    </source>
</reference>
<dbReference type="GO" id="GO:0005737">
    <property type="term" value="C:cytoplasm"/>
    <property type="evidence" value="ECO:0007669"/>
    <property type="project" value="TreeGrafter"/>
</dbReference>
<keyword evidence="3 6" id="KW-0694">RNA-binding</keyword>
<dbReference type="CDD" id="cd12365">
    <property type="entry name" value="RRM_RNPS1"/>
    <property type="match status" value="1"/>
</dbReference>
<dbReference type="InterPro" id="IPR012677">
    <property type="entry name" value="Nucleotide-bd_a/b_plait_sf"/>
</dbReference>
<gene>
    <name evidence="9" type="ORF">ANCDUO_13050</name>
</gene>
<protein>
    <recommendedName>
        <fullName evidence="8">RRM domain-containing protein</fullName>
    </recommendedName>
</protein>
<dbReference type="SUPFAM" id="SSF54928">
    <property type="entry name" value="RNA-binding domain, RBD"/>
    <property type="match status" value="1"/>
</dbReference>
<sequence>DAPFKGCKAAIKSKEKLSTDFISGVGNKLGSKSIRGIVECNGNSLSFLPKWWKRKKKTRSVGRVPSHLAAHPLLVALRAVIHLVRLVLQAVRVHRARHLHVTRETPERAPLHEAARVRHDVHQRERELIEEPVIVPDAAPRLHVVVAFHLLPNVVLTAALAEAVAVLLVALHVAHHLADLQREDIKLITSRMIENENFRSPRRSSPRKASPSKRISIRNLSRNVTKEHLAEIFGMYGPIKSCDLPPERFYTHLHRGYGYVEYENAEDAEKALKYFDGGQIDGQVVSVELTLNRAASRRSPIRKSPIRRSYHKKRH</sequence>
<comment type="subcellular location">
    <subcellularLocation>
        <location evidence="1">Nucleus</location>
    </subcellularLocation>
</comment>
<evidence type="ECO:0000313" key="10">
    <source>
        <dbReference type="Proteomes" id="UP000054047"/>
    </source>
</evidence>
<dbReference type="InterPro" id="IPR035979">
    <property type="entry name" value="RBD_domain_sf"/>
</dbReference>
<evidence type="ECO:0000259" key="8">
    <source>
        <dbReference type="PROSITE" id="PS50102"/>
    </source>
</evidence>
<dbReference type="GO" id="GO:0000398">
    <property type="term" value="P:mRNA splicing, via spliceosome"/>
    <property type="evidence" value="ECO:0007669"/>
    <property type="project" value="TreeGrafter"/>
</dbReference>
<dbReference type="InterPro" id="IPR034201">
    <property type="entry name" value="RNPS1_RRM"/>
</dbReference>
<keyword evidence="10" id="KW-1185">Reference proteome</keyword>
<dbReference type="PANTHER" id="PTHR15481:SF0">
    <property type="entry name" value="LD23870P-RELATED"/>
    <property type="match status" value="1"/>
</dbReference>
<feature type="non-terminal residue" evidence="9">
    <location>
        <position position="1"/>
    </location>
</feature>
<dbReference type="EMBL" id="KN735279">
    <property type="protein sequence ID" value="KIH56767.1"/>
    <property type="molecule type" value="Genomic_DNA"/>
</dbReference>
<dbReference type="Gene3D" id="3.30.70.330">
    <property type="match status" value="1"/>
</dbReference>
<evidence type="ECO:0000256" key="5">
    <source>
        <dbReference type="ARBA" id="ARBA00023242"/>
    </source>
</evidence>
<dbReference type="GO" id="GO:0003723">
    <property type="term" value="F:RNA binding"/>
    <property type="evidence" value="ECO:0007669"/>
    <property type="project" value="UniProtKB-UniRule"/>
</dbReference>
<evidence type="ECO:0000256" key="3">
    <source>
        <dbReference type="ARBA" id="ARBA00022884"/>
    </source>
</evidence>
<dbReference type="GO" id="GO:0061574">
    <property type="term" value="C:ASAP complex"/>
    <property type="evidence" value="ECO:0007669"/>
    <property type="project" value="TreeGrafter"/>
</dbReference>
<feature type="region of interest" description="Disordered" evidence="7">
    <location>
        <begin position="296"/>
        <end position="315"/>
    </location>
</feature>
<evidence type="ECO:0000256" key="2">
    <source>
        <dbReference type="ARBA" id="ARBA00022664"/>
    </source>
</evidence>
<keyword evidence="2" id="KW-0507">mRNA processing</keyword>
<evidence type="ECO:0000256" key="7">
    <source>
        <dbReference type="SAM" id="MobiDB-lite"/>
    </source>
</evidence>
<evidence type="ECO:0000256" key="6">
    <source>
        <dbReference type="PROSITE-ProRule" id="PRU00176"/>
    </source>
</evidence>
<dbReference type="Proteomes" id="UP000054047">
    <property type="component" value="Unassembled WGS sequence"/>
</dbReference>
<feature type="domain" description="RRM" evidence="8">
    <location>
        <begin position="213"/>
        <end position="292"/>
    </location>
</feature>
<accession>A0A0C2D406</accession>